<accession>A0A8R7UHZ3</accession>
<dbReference type="EnsemblPlants" id="TuG1812G0500002475.01.T01">
    <property type="protein sequence ID" value="TuG1812G0500002475.01.T01.cds260482"/>
    <property type="gene ID" value="TuG1812G0500002475.01"/>
</dbReference>
<proteinExistence type="predicted"/>
<evidence type="ECO:0000256" key="1">
    <source>
        <dbReference type="SAM" id="MobiDB-lite"/>
    </source>
</evidence>
<evidence type="ECO:0000313" key="3">
    <source>
        <dbReference type="EnsemblPlants" id="TuG1812G0500002475.01.T01.cds260482"/>
    </source>
</evidence>
<dbReference type="Pfam" id="PF13963">
    <property type="entry name" value="Transpos_assoc"/>
    <property type="match status" value="1"/>
</dbReference>
<evidence type="ECO:0000259" key="2">
    <source>
        <dbReference type="Pfam" id="PF13963"/>
    </source>
</evidence>
<reference evidence="4" key="1">
    <citation type="journal article" date="2013" name="Nature">
        <title>Draft genome of the wheat A-genome progenitor Triticum urartu.</title>
        <authorList>
            <person name="Ling H.Q."/>
            <person name="Zhao S."/>
            <person name="Liu D."/>
            <person name="Wang J."/>
            <person name="Sun H."/>
            <person name="Zhang C."/>
            <person name="Fan H."/>
            <person name="Li D."/>
            <person name="Dong L."/>
            <person name="Tao Y."/>
            <person name="Gao C."/>
            <person name="Wu H."/>
            <person name="Li Y."/>
            <person name="Cui Y."/>
            <person name="Guo X."/>
            <person name="Zheng S."/>
            <person name="Wang B."/>
            <person name="Yu K."/>
            <person name="Liang Q."/>
            <person name="Yang W."/>
            <person name="Lou X."/>
            <person name="Chen J."/>
            <person name="Feng M."/>
            <person name="Jian J."/>
            <person name="Zhang X."/>
            <person name="Luo G."/>
            <person name="Jiang Y."/>
            <person name="Liu J."/>
            <person name="Wang Z."/>
            <person name="Sha Y."/>
            <person name="Zhang B."/>
            <person name="Wu H."/>
            <person name="Tang D."/>
            <person name="Shen Q."/>
            <person name="Xue P."/>
            <person name="Zou S."/>
            <person name="Wang X."/>
            <person name="Liu X."/>
            <person name="Wang F."/>
            <person name="Yang Y."/>
            <person name="An X."/>
            <person name="Dong Z."/>
            <person name="Zhang K."/>
            <person name="Zhang X."/>
            <person name="Luo M.C."/>
            <person name="Dvorak J."/>
            <person name="Tong Y."/>
            <person name="Wang J."/>
            <person name="Yang H."/>
            <person name="Li Z."/>
            <person name="Wang D."/>
            <person name="Zhang A."/>
            <person name="Wang J."/>
        </authorList>
    </citation>
    <scope>NUCLEOTIDE SEQUENCE</scope>
    <source>
        <strain evidence="4">cv. G1812</strain>
    </source>
</reference>
<organism evidence="3 4">
    <name type="scientific">Triticum urartu</name>
    <name type="common">Red wild einkorn</name>
    <name type="synonym">Crithodium urartu</name>
    <dbReference type="NCBI Taxonomy" id="4572"/>
    <lineage>
        <taxon>Eukaryota</taxon>
        <taxon>Viridiplantae</taxon>
        <taxon>Streptophyta</taxon>
        <taxon>Embryophyta</taxon>
        <taxon>Tracheophyta</taxon>
        <taxon>Spermatophyta</taxon>
        <taxon>Magnoliopsida</taxon>
        <taxon>Liliopsida</taxon>
        <taxon>Poales</taxon>
        <taxon>Poaceae</taxon>
        <taxon>BOP clade</taxon>
        <taxon>Pooideae</taxon>
        <taxon>Triticodae</taxon>
        <taxon>Triticeae</taxon>
        <taxon>Triticinae</taxon>
        <taxon>Triticum</taxon>
    </lineage>
</organism>
<dbReference type="AlphaFoldDB" id="A0A8R7UHZ3"/>
<protein>
    <recommendedName>
        <fullName evidence="2">Transposase-associated domain-containing protein</fullName>
    </recommendedName>
</protein>
<dbReference type="Gramene" id="TuG1812G0500002475.01.T01">
    <property type="protein sequence ID" value="TuG1812G0500002475.01.T01.cds260482"/>
    <property type="gene ID" value="TuG1812G0500002475.01"/>
</dbReference>
<feature type="domain" description="Transposase-associated" evidence="2">
    <location>
        <begin position="30"/>
        <end position="109"/>
    </location>
</feature>
<evidence type="ECO:0000313" key="4">
    <source>
        <dbReference type="Proteomes" id="UP000015106"/>
    </source>
</evidence>
<reference evidence="3" key="3">
    <citation type="submission" date="2022-06" db="UniProtKB">
        <authorList>
            <consortium name="EnsemblPlants"/>
        </authorList>
    </citation>
    <scope>IDENTIFICATION</scope>
</reference>
<sequence length="149" mass="16972">MVRFLSFDIMCVRADCGAGRVGSATMAEDRSWMYTGRQSRKKFTPEWLEKMTEFLERAFRILPPGRPAIVLCPCARCEFRLYRPKDEIQLHLFKNGFAPGYTVWVYHGERHKPQPAKPSDDRPKENGDLDGKKDGAGGGEQASKPQVCF</sequence>
<dbReference type="InterPro" id="IPR029480">
    <property type="entry name" value="Transpos_assoc"/>
</dbReference>
<dbReference type="Proteomes" id="UP000015106">
    <property type="component" value="Chromosome 5"/>
</dbReference>
<keyword evidence="4" id="KW-1185">Reference proteome</keyword>
<feature type="compositionally biased region" description="Basic and acidic residues" evidence="1">
    <location>
        <begin position="109"/>
        <end position="135"/>
    </location>
</feature>
<feature type="region of interest" description="Disordered" evidence="1">
    <location>
        <begin position="109"/>
        <end position="149"/>
    </location>
</feature>
<name>A0A8R7UHZ3_TRIUA</name>
<reference evidence="3" key="2">
    <citation type="submission" date="2018-03" db="EMBL/GenBank/DDBJ databases">
        <title>The Triticum urartu genome reveals the dynamic nature of wheat genome evolution.</title>
        <authorList>
            <person name="Ling H."/>
            <person name="Ma B."/>
            <person name="Shi X."/>
            <person name="Liu H."/>
            <person name="Dong L."/>
            <person name="Sun H."/>
            <person name="Cao Y."/>
            <person name="Gao Q."/>
            <person name="Zheng S."/>
            <person name="Li Y."/>
            <person name="Yu Y."/>
            <person name="Du H."/>
            <person name="Qi M."/>
            <person name="Li Y."/>
            <person name="Yu H."/>
            <person name="Cui Y."/>
            <person name="Wang N."/>
            <person name="Chen C."/>
            <person name="Wu H."/>
            <person name="Zhao Y."/>
            <person name="Zhang J."/>
            <person name="Li Y."/>
            <person name="Zhou W."/>
            <person name="Zhang B."/>
            <person name="Hu W."/>
            <person name="Eijk M."/>
            <person name="Tang J."/>
            <person name="Witsenboer H."/>
            <person name="Zhao S."/>
            <person name="Li Z."/>
            <person name="Zhang A."/>
            <person name="Wang D."/>
            <person name="Liang C."/>
        </authorList>
    </citation>
    <scope>NUCLEOTIDE SEQUENCE [LARGE SCALE GENOMIC DNA]</scope>
    <source>
        <strain evidence="3">cv. G1812</strain>
    </source>
</reference>